<dbReference type="Pfam" id="PF00440">
    <property type="entry name" value="TetR_N"/>
    <property type="match status" value="1"/>
</dbReference>
<organism evidence="5 6">
    <name type="scientific">Amnibacterium setariae</name>
    <dbReference type="NCBI Taxonomy" id="2306585"/>
    <lineage>
        <taxon>Bacteria</taxon>
        <taxon>Bacillati</taxon>
        <taxon>Actinomycetota</taxon>
        <taxon>Actinomycetes</taxon>
        <taxon>Micrococcales</taxon>
        <taxon>Microbacteriaceae</taxon>
        <taxon>Amnibacterium</taxon>
    </lineage>
</organism>
<evidence type="ECO:0000256" key="2">
    <source>
        <dbReference type="PROSITE-ProRule" id="PRU00335"/>
    </source>
</evidence>
<dbReference type="PRINTS" id="PR00455">
    <property type="entry name" value="HTHTETR"/>
</dbReference>
<name>A0A3A1TXY6_9MICO</name>
<accession>A0A3A1TXY6</accession>
<evidence type="ECO:0000313" key="5">
    <source>
        <dbReference type="EMBL" id="RIX28659.1"/>
    </source>
</evidence>
<dbReference type="Gene3D" id="1.10.357.10">
    <property type="entry name" value="Tetracycline Repressor, domain 2"/>
    <property type="match status" value="1"/>
</dbReference>
<dbReference type="EMBL" id="QXTG01000002">
    <property type="protein sequence ID" value="RIX28659.1"/>
    <property type="molecule type" value="Genomic_DNA"/>
</dbReference>
<feature type="DNA-binding region" description="H-T-H motif" evidence="2">
    <location>
        <begin position="29"/>
        <end position="48"/>
    </location>
</feature>
<dbReference type="InterPro" id="IPR009057">
    <property type="entry name" value="Homeodomain-like_sf"/>
</dbReference>
<gene>
    <name evidence="5" type="ORF">D1781_14750</name>
</gene>
<dbReference type="SUPFAM" id="SSF48498">
    <property type="entry name" value="Tetracyclin repressor-like, C-terminal domain"/>
    <property type="match status" value="1"/>
</dbReference>
<dbReference type="GO" id="GO:0003677">
    <property type="term" value="F:DNA binding"/>
    <property type="evidence" value="ECO:0007669"/>
    <property type="project" value="UniProtKB-UniRule"/>
</dbReference>
<proteinExistence type="predicted"/>
<feature type="domain" description="HTH tetR-type" evidence="4">
    <location>
        <begin position="6"/>
        <end position="66"/>
    </location>
</feature>
<dbReference type="PROSITE" id="PS50977">
    <property type="entry name" value="HTH_TETR_2"/>
    <property type="match status" value="1"/>
</dbReference>
<dbReference type="InterPro" id="IPR041467">
    <property type="entry name" value="Sco4008_C"/>
</dbReference>
<dbReference type="Pfam" id="PF17926">
    <property type="entry name" value="TetR_C_21"/>
    <property type="match status" value="1"/>
</dbReference>
<protein>
    <submittedName>
        <fullName evidence="5">TetR/AcrR family transcriptional regulator</fullName>
    </submittedName>
</protein>
<reference evidence="6" key="1">
    <citation type="submission" date="2018-09" db="EMBL/GenBank/DDBJ databases">
        <authorList>
            <person name="Kim I."/>
        </authorList>
    </citation>
    <scope>NUCLEOTIDE SEQUENCE [LARGE SCALE GENOMIC DNA]</scope>
    <source>
        <strain evidence="6">DD4a</strain>
    </source>
</reference>
<dbReference type="PANTHER" id="PTHR30328:SF54">
    <property type="entry name" value="HTH-TYPE TRANSCRIPTIONAL REPRESSOR SCO4008"/>
    <property type="match status" value="1"/>
</dbReference>
<keyword evidence="6" id="KW-1185">Reference proteome</keyword>
<comment type="caution">
    <text evidence="5">The sequence shown here is derived from an EMBL/GenBank/DDBJ whole genome shotgun (WGS) entry which is preliminary data.</text>
</comment>
<dbReference type="InterPro" id="IPR036271">
    <property type="entry name" value="Tet_transcr_reg_TetR-rel_C_sf"/>
</dbReference>
<dbReference type="GO" id="GO:0006355">
    <property type="term" value="P:regulation of DNA-templated transcription"/>
    <property type="evidence" value="ECO:0007669"/>
    <property type="project" value="UniProtKB-ARBA"/>
</dbReference>
<evidence type="ECO:0000256" key="1">
    <source>
        <dbReference type="ARBA" id="ARBA00023125"/>
    </source>
</evidence>
<dbReference type="RefSeq" id="WP_119482969.1">
    <property type="nucleotide sequence ID" value="NZ_QXTG01000002.1"/>
</dbReference>
<evidence type="ECO:0000313" key="6">
    <source>
        <dbReference type="Proteomes" id="UP000265742"/>
    </source>
</evidence>
<keyword evidence="1 2" id="KW-0238">DNA-binding</keyword>
<dbReference type="OrthoDB" id="4726108at2"/>
<feature type="region of interest" description="Disordered" evidence="3">
    <location>
        <begin position="168"/>
        <end position="196"/>
    </location>
</feature>
<dbReference type="InterPro" id="IPR050109">
    <property type="entry name" value="HTH-type_TetR-like_transc_reg"/>
</dbReference>
<evidence type="ECO:0000259" key="4">
    <source>
        <dbReference type="PROSITE" id="PS50977"/>
    </source>
</evidence>
<sequence length="196" mass="21512">MVRDPAETKRKILHAATAEFTERGLAGTRMEAIAARAGVNKERVYSNYGTKEHLFAVVLGDELERIASAVPIDTIGADGVGEFAARCFDYHLDHPELVRLLHWEALERTEEIADEAIRTQHYQRKVAAFRRAQAAGILDDGIDAADMVFMVLALSAWWAAVPQVAHMVGGPSSDSSARQRRRTSVANAARKMCAAP</sequence>
<dbReference type="InterPro" id="IPR001647">
    <property type="entry name" value="HTH_TetR"/>
</dbReference>
<evidence type="ECO:0000256" key="3">
    <source>
        <dbReference type="SAM" id="MobiDB-lite"/>
    </source>
</evidence>
<dbReference type="AlphaFoldDB" id="A0A3A1TXY6"/>
<dbReference type="Proteomes" id="UP000265742">
    <property type="component" value="Unassembled WGS sequence"/>
</dbReference>
<dbReference type="PANTHER" id="PTHR30328">
    <property type="entry name" value="TRANSCRIPTIONAL REPRESSOR"/>
    <property type="match status" value="1"/>
</dbReference>
<dbReference type="SUPFAM" id="SSF46689">
    <property type="entry name" value="Homeodomain-like"/>
    <property type="match status" value="1"/>
</dbReference>